<evidence type="ECO:0000256" key="4">
    <source>
        <dbReference type="ARBA" id="ARBA00032089"/>
    </source>
</evidence>
<dbReference type="Gene3D" id="2.40.10.350">
    <property type="entry name" value="Rod shape-determining protein MreC, domain 2"/>
    <property type="match status" value="1"/>
</dbReference>
<evidence type="ECO:0000256" key="3">
    <source>
        <dbReference type="ARBA" id="ARBA00022960"/>
    </source>
</evidence>
<comment type="similarity">
    <text evidence="1 5">Belongs to the MreC family.</text>
</comment>
<sequence length="298" mass="32743">MNYHATPGFSFRFMVLILGALVLMAVDNRNPAALAPVRTFSTMILYPLLKSVDFPQSLYKESSGFFAVQKQLAEENTVLKQQAQIYAAQQQDMNTIQAENQRLRTMLNAAPREGYSFSMAEVLKVAQDPVRGMVTLNKGTRDGVYESQVVLDGNSIYGQVVNVTPINATIMQLIDREHSIPVRNQRTGERALANGHGRGMPMEIRNLPASSTVKEGDIFVSSGLGGLFPPGFQVAKVLPKGVEFKPGDPFATVWAIPVVDYEAVREVLLVWKKPGEEADPPVKEVTVAPPAKGERNAR</sequence>
<evidence type="ECO:0000256" key="1">
    <source>
        <dbReference type="ARBA" id="ARBA00009369"/>
    </source>
</evidence>
<protein>
    <recommendedName>
        <fullName evidence="2 5">Cell shape-determining protein MreC</fullName>
    </recommendedName>
    <alternativeName>
        <fullName evidence="4 5">Cell shape protein MreC</fullName>
    </alternativeName>
</protein>
<evidence type="ECO:0000256" key="6">
    <source>
        <dbReference type="SAM" id="MobiDB-lite"/>
    </source>
</evidence>
<dbReference type="InterPro" id="IPR042177">
    <property type="entry name" value="Cell/Rod_1"/>
</dbReference>
<name>A0ABU6D089_9GAMM</name>
<proteinExistence type="inferred from homology"/>
<keyword evidence="9" id="KW-1185">Reference proteome</keyword>
<dbReference type="InterPro" id="IPR007221">
    <property type="entry name" value="MreC"/>
</dbReference>
<evidence type="ECO:0000313" key="8">
    <source>
        <dbReference type="EMBL" id="MEB4592217.1"/>
    </source>
</evidence>
<comment type="function">
    <text evidence="5">Involved in formation and maintenance of cell shape.</text>
</comment>
<dbReference type="NCBIfam" id="TIGR00219">
    <property type="entry name" value="mreC"/>
    <property type="match status" value="1"/>
</dbReference>
<evidence type="ECO:0000256" key="5">
    <source>
        <dbReference type="PIRNR" id="PIRNR038471"/>
    </source>
</evidence>
<dbReference type="Gene3D" id="2.40.10.340">
    <property type="entry name" value="Rod shape-determining protein MreC, domain 1"/>
    <property type="match status" value="1"/>
</dbReference>
<dbReference type="InterPro" id="IPR042175">
    <property type="entry name" value="Cell/Rod_MreC_2"/>
</dbReference>
<feature type="region of interest" description="Disordered" evidence="6">
    <location>
        <begin position="277"/>
        <end position="298"/>
    </location>
</feature>
<reference evidence="8 9" key="2">
    <citation type="submission" date="2024-01" db="EMBL/GenBank/DDBJ databases">
        <authorList>
            <person name="Xie X."/>
        </authorList>
    </citation>
    <scope>NUCLEOTIDE SEQUENCE [LARGE SCALE GENOMIC DNA]</scope>
    <source>
        <strain evidence="8">SCUT-1</strain>
    </source>
</reference>
<evidence type="ECO:0000256" key="2">
    <source>
        <dbReference type="ARBA" id="ARBA00013855"/>
    </source>
</evidence>
<comment type="caution">
    <text evidence="8">The sequence shown here is derived from an EMBL/GenBank/DDBJ whole genome shotgun (WGS) entry which is preliminary data.</text>
</comment>
<organism evidence="8 9">
    <name type="scientific">Candidatus Thiothrix phosphatis</name>
    <dbReference type="NCBI Taxonomy" id="3112415"/>
    <lineage>
        <taxon>Bacteria</taxon>
        <taxon>Pseudomonadati</taxon>
        <taxon>Pseudomonadota</taxon>
        <taxon>Gammaproteobacteria</taxon>
        <taxon>Thiotrichales</taxon>
        <taxon>Thiotrichaceae</taxon>
        <taxon>Thiothrix</taxon>
    </lineage>
</organism>
<dbReference type="PANTHER" id="PTHR34138">
    <property type="entry name" value="CELL SHAPE-DETERMINING PROTEIN MREC"/>
    <property type="match status" value="1"/>
</dbReference>
<dbReference type="EMBL" id="JAYMYJ010000125">
    <property type="protein sequence ID" value="MEB4592217.1"/>
    <property type="molecule type" value="Genomic_DNA"/>
</dbReference>
<dbReference type="Proteomes" id="UP001308005">
    <property type="component" value="Unassembled WGS sequence"/>
</dbReference>
<evidence type="ECO:0000313" key="9">
    <source>
        <dbReference type="Proteomes" id="UP001308005"/>
    </source>
</evidence>
<feature type="domain" description="Rod shape-determining protein MreC beta-barrel core" evidence="7">
    <location>
        <begin position="122"/>
        <end position="271"/>
    </location>
</feature>
<dbReference type="PANTHER" id="PTHR34138:SF1">
    <property type="entry name" value="CELL SHAPE-DETERMINING PROTEIN MREC"/>
    <property type="match status" value="1"/>
</dbReference>
<accession>A0ABU6D089</accession>
<dbReference type="PIRSF" id="PIRSF038471">
    <property type="entry name" value="MreC"/>
    <property type="match status" value="1"/>
</dbReference>
<gene>
    <name evidence="8" type="primary">mreC</name>
    <name evidence="8" type="ORF">VSS37_14595</name>
</gene>
<evidence type="ECO:0000259" key="7">
    <source>
        <dbReference type="Pfam" id="PF04085"/>
    </source>
</evidence>
<dbReference type="Pfam" id="PF04085">
    <property type="entry name" value="MreC"/>
    <property type="match status" value="1"/>
</dbReference>
<keyword evidence="3 5" id="KW-0133">Cell shape</keyword>
<reference evidence="9" key="1">
    <citation type="submission" date="2023-07" db="EMBL/GenBank/DDBJ databases">
        <title>The carbon used by Thiothrix.</title>
        <authorList>
            <person name="Chen L."/>
        </authorList>
    </citation>
    <scope>NUCLEOTIDE SEQUENCE [LARGE SCALE GENOMIC DNA]</scope>
</reference>
<dbReference type="RefSeq" id="WP_324696421.1">
    <property type="nucleotide sequence ID" value="NZ_JAYMYJ010000125.1"/>
</dbReference>
<dbReference type="InterPro" id="IPR055342">
    <property type="entry name" value="MreC_beta-barrel_core"/>
</dbReference>